<dbReference type="PANTHER" id="PTHR30560:SF3">
    <property type="entry name" value="TRIGGER FACTOR-LIKE PROTEIN TIG, CHLOROPLASTIC"/>
    <property type="match status" value="1"/>
</dbReference>
<accession>A0A951IYT4</accession>
<comment type="caution">
    <text evidence="2">The sequence shown here is derived from an EMBL/GenBank/DDBJ whole genome shotgun (WGS) entry which is preliminary data.</text>
</comment>
<protein>
    <submittedName>
        <fullName evidence="2">Trigger factor</fullName>
        <ecNumber evidence="2">5.2.1.8</ecNumber>
    </submittedName>
</protein>
<organism evidence="2 3">
    <name type="scientific">Arthrospiribacter ruber</name>
    <dbReference type="NCBI Taxonomy" id="2487934"/>
    <lineage>
        <taxon>Bacteria</taxon>
        <taxon>Pseudomonadati</taxon>
        <taxon>Bacteroidota</taxon>
        <taxon>Cytophagia</taxon>
        <taxon>Cytophagales</taxon>
        <taxon>Cyclobacteriaceae</taxon>
        <taxon>Arthrospiribacter</taxon>
    </lineage>
</organism>
<dbReference type="PIRSF" id="PIRSF003095">
    <property type="entry name" value="Trigger_factor"/>
    <property type="match status" value="1"/>
</dbReference>
<dbReference type="GO" id="GO:0043022">
    <property type="term" value="F:ribosome binding"/>
    <property type="evidence" value="ECO:0007669"/>
    <property type="project" value="TreeGrafter"/>
</dbReference>
<dbReference type="EMBL" id="RPHB01000006">
    <property type="protein sequence ID" value="MBW3468694.1"/>
    <property type="molecule type" value="Genomic_DNA"/>
</dbReference>
<dbReference type="GO" id="GO:0044183">
    <property type="term" value="F:protein folding chaperone"/>
    <property type="evidence" value="ECO:0007669"/>
    <property type="project" value="TreeGrafter"/>
</dbReference>
<dbReference type="GO" id="GO:0051083">
    <property type="term" value="P:'de novo' cotranslational protein folding"/>
    <property type="evidence" value="ECO:0007669"/>
    <property type="project" value="TreeGrafter"/>
</dbReference>
<evidence type="ECO:0000313" key="3">
    <source>
        <dbReference type="Proteomes" id="UP000727490"/>
    </source>
</evidence>
<gene>
    <name evidence="2" type="primary">tig</name>
    <name evidence="2" type="ORF">EGN73_12860</name>
</gene>
<dbReference type="InterPro" id="IPR008881">
    <property type="entry name" value="Trigger_fac_ribosome-bd_bac"/>
</dbReference>
<dbReference type="NCBIfam" id="TIGR00115">
    <property type="entry name" value="tig"/>
    <property type="match status" value="1"/>
</dbReference>
<keyword evidence="2" id="KW-0413">Isomerase</keyword>
<dbReference type="AlphaFoldDB" id="A0A951IYT4"/>
<dbReference type="RefSeq" id="WP_219290428.1">
    <property type="nucleotide sequence ID" value="NZ_RPHB01000006.1"/>
</dbReference>
<dbReference type="Pfam" id="PF05697">
    <property type="entry name" value="Trigger_N"/>
    <property type="match status" value="1"/>
</dbReference>
<dbReference type="PANTHER" id="PTHR30560">
    <property type="entry name" value="TRIGGER FACTOR CHAPERONE AND PEPTIDYL-PROLYL CIS/TRANS ISOMERASE"/>
    <property type="match status" value="1"/>
</dbReference>
<keyword evidence="3" id="KW-1185">Reference proteome</keyword>
<proteinExistence type="predicted"/>
<name>A0A951IYT4_9BACT</name>
<dbReference type="InterPro" id="IPR005215">
    <property type="entry name" value="Trig_fac"/>
</dbReference>
<evidence type="ECO:0000313" key="2">
    <source>
        <dbReference type="EMBL" id="MBW3468694.1"/>
    </source>
</evidence>
<reference evidence="2 3" key="1">
    <citation type="journal article" date="2020" name="Syst. Appl. Microbiol.">
        <title>Arthrospiribacter ruber gen. nov., sp. nov., a novel bacterium isolated from Arthrospira cultures.</title>
        <authorList>
            <person name="Waleron M."/>
            <person name="Misztak A."/>
            <person name="Waleron M.M."/>
            <person name="Furmaniak M."/>
            <person name="Mrozik A."/>
            <person name="Waleron K."/>
        </authorList>
    </citation>
    <scope>NUCLEOTIDE SEQUENCE [LARGE SCALE GENOMIC DNA]</scope>
    <source>
        <strain evidence="2 3">DPMB0001</strain>
    </source>
</reference>
<sequence length="442" mass="50453">MEISLDKHSANQASVKIKLNEADYQPKVEAKLKDYAKKANIKGFRPGKAPVSMIKKMYGTSVLVDEINDILSSSLNTYLKEQTFRILGDPLPVFEDADKIDWKNQKEFEFEYKIGFVENIDFKLDDSLNATAYKVEMSDSELEEAIANLRSQYGKMTNPEVSEENDFIYGDLKSEDGSFEKTFSLPLSKVEKKSLKKFVGVKKGDVIEMDPSKAITEDLAQTVGVEEDEVSKLSGKFTFTVQNINRTELAEFNQEFFDKLFGPDQVSSEEEMRSKVQEIISDNYNKEAAVYSDEQLKDKIIASAKIELPEEFLKEWLFKANEGKVTTEQVEKEYPIYAKQLTWTLISNQVAKDNDIKAEHEDVIEKTKEMIREQFASSGMGAQMEDSMDMFVDNYLKGNEGQNYMQMLTSVQNDKVLAFAKEKAGVKEETISTDKFKEMLEN</sequence>
<dbReference type="GO" id="GO:0043335">
    <property type="term" value="P:protein unfolding"/>
    <property type="evidence" value="ECO:0007669"/>
    <property type="project" value="TreeGrafter"/>
</dbReference>
<evidence type="ECO:0000259" key="1">
    <source>
        <dbReference type="Pfam" id="PF05697"/>
    </source>
</evidence>
<dbReference type="GO" id="GO:0003755">
    <property type="term" value="F:peptidyl-prolyl cis-trans isomerase activity"/>
    <property type="evidence" value="ECO:0007669"/>
    <property type="project" value="UniProtKB-EC"/>
</dbReference>
<dbReference type="EC" id="5.2.1.8" evidence="2"/>
<dbReference type="Proteomes" id="UP000727490">
    <property type="component" value="Unassembled WGS sequence"/>
</dbReference>
<feature type="domain" description="Trigger factor ribosome-binding bacterial" evidence="1">
    <location>
        <begin position="1"/>
        <end position="149"/>
    </location>
</feature>
<dbReference type="GO" id="GO:0015031">
    <property type="term" value="P:protein transport"/>
    <property type="evidence" value="ECO:0007669"/>
    <property type="project" value="InterPro"/>
</dbReference>